<evidence type="ECO:0000256" key="1">
    <source>
        <dbReference type="SAM" id="SignalP"/>
    </source>
</evidence>
<feature type="signal peptide" evidence="1">
    <location>
        <begin position="1"/>
        <end position="19"/>
    </location>
</feature>
<feature type="chain" id="PRO_5037196010" evidence="1">
    <location>
        <begin position="20"/>
        <end position="133"/>
    </location>
</feature>
<dbReference type="Proteomes" id="UP000887578">
    <property type="component" value="Unplaced"/>
</dbReference>
<evidence type="ECO:0000313" key="2">
    <source>
        <dbReference type="Proteomes" id="UP000887578"/>
    </source>
</evidence>
<accession>A0A914P8W1</accession>
<keyword evidence="2" id="KW-1185">Reference proteome</keyword>
<dbReference type="Gene3D" id="2.70.170.10">
    <property type="entry name" value="Neurotransmitter-gated ion-channel ligand-binding domain"/>
    <property type="match status" value="1"/>
</dbReference>
<protein>
    <submittedName>
        <fullName evidence="3">Uncharacterized protein</fullName>
    </submittedName>
</protein>
<dbReference type="WBParaSite" id="PDA_v2.g13900.t1">
    <property type="protein sequence ID" value="PDA_v2.g13900.t1"/>
    <property type="gene ID" value="PDA_v2.g13900"/>
</dbReference>
<name>A0A914P8W1_9BILA</name>
<proteinExistence type="predicted"/>
<evidence type="ECO:0000313" key="3">
    <source>
        <dbReference type="WBParaSite" id="PDA_v2.g13900.t1"/>
    </source>
</evidence>
<dbReference type="GO" id="GO:0016020">
    <property type="term" value="C:membrane"/>
    <property type="evidence" value="ECO:0007669"/>
    <property type="project" value="InterPro"/>
</dbReference>
<dbReference type="GO" id="GO:0005230">
    <property type="term" value="F:extracellular ligand-gated monoatomic ion channel activity"/>
    <property type="evidence" value="ECO:0007669"/>
    <property type="project" value="InterPro"/>
</dbReference>
<keyword evidence="1" id="KW-0732">Signal</keyword>
<organism evidence="2 3">
    <name type="scientific">Panagrolaimus davidi</name>
    <dbReference type="NCBI Taxonomy" id="227884"/>
    <lineage>
        <taxon>Eukaryota</taxon>
        <taxon>Metazoa</taxon>
        <taxon>Ecdysozoa</taxon>
        <taxon>Nematoda</taxon>
        <taxon>Chromadorea</taxon>
        <taxon>Rhabditida</taxon>
        <taxon>Tylenchina</taxon>
        <taxon>Panagrolaimomorpha</taxon>
        <taxon>Panagrolaimoidea</taxon>
        <taxon>Panagrolaimidae</taxon>
        <taxon>Panagrolaimus</taxon>
    </lineage>
</organism>
<dbReference type="InterPro" id="IPR036734">
    <property type="entry name" value="Neur_chan_lig-bd_sf"/>
</dbReference>
<dbReference type="AlphaFoldDB" id="A0A914P8W1"/>
<reference evidence="3" key="1">
    <citation type="submission" date="2022-11" db="UniProtKB">
        <authorList>
            <consortium name="WormBaseParasite"/>
        </authorList>
    </citation>
    <scope>IDENTIFICATION</scope>
</reference>
<sequence>MFLAAAFLLFFLHFIKIYANVTIHWQPLTDYSIHEKDFIADDPIIIEHYDSGLRRPPTFEKLATIEPKLYVEEEDSGRPKCLTDTEVLTHLLANDYSKNQIPDKHGVKVTVEFWIQEISSISELTSDFEVGFL</sequence>